<dbReference type="AlphaFoldDB" id="A0AAN9MS26"/>
<evidence type="ECO:0000256" key="1">
    <source>
        <dbReference type="SAM" id="Phobius"/>
    </source>
</evidence>
<gene>
    <name evidence="2" type="ORF">VNO77_01934</name>
</gene>
<feature type="transmembrane region" description="Helical" evidence="1">
    <location>
        <begin position="71"/>
        <end position="90"/>
    </location>
</feature>
<feature type="transmembrane region" description="Helical" evidence="1">
    <location>
        <begin position="31"/>
        <end position="51"/>
    </location>
</feature>
<protein>
    <submittedName>
        <fullName evidence="2">Uncharacterized protein</fullName>
    </submittedName>
</protein>
<keyword evidence="3" id="KW-1185">Reference proteome</keyword>
<accession>A0AAN9MS26</accession>
<name>A0AAN9MS26_CANGL</name>
<evidence type="ECO:0000313" key="2">
    <source>
        <dbReference type="EMBL" id="KAK7359965.1"/>
    </source>
</evidence>
<keyword evidence="1" id="KW-0472">Membrane</keyword>
<dbReference type="EMBL" id="JAYMYQ010000001">
    <property type="protein sequence ID" value="KAK7359965.1"/>
    <property type="molecule type" value="Genomic_DNA"/>
</dbReference>
<proteinExistence type="predicted"/>
<evidence type="ECO:0000313" key="3">
    <source>
        <dbReference type="Proteomes" id="UP001367508"/>
    </source>
</evidence>
<sequence length="120" mass="13547">MRKKLLQLGMYKIICRILKLMMLNNLSQTMLILEFSLILQIICFDGFGVGWTKLNFRVETEKTIEICNGNLVLLAIVYSPALKVSLLLALSRVVDGPTIKQFVSNISKNIMKLGSYDMGC</sequence>
<dbReference type="Proteomes" id="UP001367508">
    <property type="component" value="Unassembled WGS sequence"/>
</dbReference>
<organism evidence="2 3">
    <name type="scientific">Canavalia gladiata</name>
    <name type="common">Sword bean</name>
    <name type="synonym">Dolichos gladiatus</name>
    <dbReference type="NCBI Taxonomy" id="3824"/>
    <lineage>
        <taxon>Eukaryota</taxon>
        <taxon>Viridiplantae</taxon>
        <taxon>Streptophyta</taxon>
        <taxon>Embryophyta</taxon>
        <taxon>Tracheophyta</taxon>
        <taxon>Spermatophyta</taxon>
        <taxon>Magnoliopsida</taxon>
        <taxon>eudicotyledons</taxon>
        <taxon>Gunneridae</taxon>
        <taxon>Pentapetalae</taxon>
        <taxon>rosids</taxon>
        <taxon>fabids</taxon>
        <taxon>Fabales</taxon>
        <taxon>Fabaceae</taxon>
        <taxon>Papilionoideae</taxon>
        <taxon>50 kb inversion clade</taxon>
        <taxon>NPAAA clade</taxon>
        <taxon>indigoferoid/millettioid clade</taxon>
        <taxon>Phaseoleae</taxon>
        <taxon>Canavalia</taxon>
    </lineage>
</organism>
<keyword evidence="1" id="KW-1133">Transmembrane helix</keyword>
<reference evidence="2 3" key="1">
    <citation type="submission" date="2024-01" db="EMBL/GenBank/DDBJ databases">
        <title>The genomes of 5 underutilized Papilionoideae crops provide insights into root nodulation and disease resistanc.</title>
        <authorList>
            <person name="Jiang F."/>
        </authorList>
    </citation>
    <scope>NUCLEOTIDE SEQUENCE [LARGE SCALE GENOMIC DNA]</scope>
    <source>
        <strain evidence="2">LVBAO_FW01</strain>
        <tissue evidence="2">Leaves</tissue>
    </source>
</reference>
<comment type="caution">
    <text evidence="2">The sequence shown here is derived from an EMBL/GenBank/DDBJ whole genome shotgun (WGS) entry which is preliminary data.</text>
</comment>
<keyword evidence="1" id="KW-0812">Transmembrane</keyword>